<dbReference type="PROSITE" id="PS51257">
    <property type="entry name" value="PROKAR_LIPOPROTEIN"/>
    <property type="match status" value="1"/>
</dbReference>
<evidence type="ECO:0000313" key="3">
    <source>
        <dbReference type="Proteomes" id="UP000295212"/>
    </source>
</evidence>
<comment type="caution">
    <text evidence="2">The sequence shown here is derived from an EMBL/GenBank/DDBJ whole genome shotgun (WGS) entry which is preliminary data.</text>
</comment>
<dbReference type="InterPro" id="IPR008719">
    <property type="entry name" value="N2O_reductase_NosL"/>
</dbReference>
<dbReference type="AlphaFoldDB" id="A0A4R6ZVI9"/>
<gene>
    <name evidence="2" type="ORF">DFP85_10260</name>
</gene>
<reference evidence="2 3" key="1">
    <citation type="submission" date="2019-03" db="EMBL/GenBank/DDBJ databases">
        <title>Genomic Encyclopedia of Type Strains, Phase III (KMG-III): the genomes of soil and plant-associated and newly described type strains.</title>
        <authorList>
            <person name="Whitman W."/>
        </authorList>
    </citation>
    <scope>NUCLEOTIDE SEQUENCE [LARGE SCALE GENOMIC DNA]</scope>
    <source>
        <strain evidence="2 3">CECT 5797</strain>
    </source>
</reference>
<evidence type="ECO:0000256" key="1">
    <source>
        <dbReference type="SAM" id="SignalP"/>
    </source>
</evidence>
<dbReference type="Pfam" id="PF05573">
    <property type="entry name" value="NosL"/>
    <property type="match status" value="1"/>
</dbReference>
<organism evidence="2 3">
    <name type="scientific">Halomonas ventosae</name>
    <dbReference type="NCBI Taxonomy" id="229007"/>
    <lineage>
        <taxon>Bacteria</taxon>
        <taxon>Pseudomonadati</taxon>
        <taxon>Pseudomonadota</taxon>
        <taxon>Gammaproteobacteria</taxon>
        <taxon>Oceanospirillales</taxon>
        <taxon>Halomonadaceae</taxon>
        <taxon>Halomonas</taxon>
    </lineage>
</organism>
<dbReference type="OrthoDB" id="982633at2"/>
<protein>
    <submittedName>
        <fullName evidence="2">Copper chaperone NosL</fullName>
    </submittedName>
</protein>
<dbReference type="EMBL" id="SNZJ01000002">
    <property type="protein sequence ID" value="TDR56883.1"/>
    <property type="molecule type" value="Genomic_DNA"/>
</dbReference>
<evidence type="ECO:0000313" key="2">
    <source>
        <dbReference type="EMBL" id="TDR56883.1"/>
    </source>
</evidence>
<dbReference type="Proteomes" id="UP000295212">
    <property type="component" value="Unassembled WGS sequence"/>
</dbReference>
<dbReference type="SUPFAM" id="SSF160387">
    <property type="entry name" value="NosL/MerB-like"/>
    <property type="match status" value="1"/>
</dbReference>
<dbReference type="PANTHER" id="PTHR41247:SF1">
    <property type="entry name" value="HTH-TYPE TRANSCRIPTIONAL REPRESSOR YCNK"/>
    <property type="match status" value="1"/>
</dbReference>
<dbReference type="PANTHER" id="PTHR41247">
    <property type="entry name" value="HTH-TYPE TRANSCRIPTIONAL REPRESSOR YCNK"/>
    <property type="match status" value="1"/>
</dbReference>
<sequence>MKKLLLPLLLIVALLLAACGDAEPEALAAAQPIEAGDSCHVCGMLIGEHPGPKGEAFMEAQGEALKFCSTMDLFAFLRQPENETQVSHAYVHDVAAASWATPDDEAFVLASEAIYVVGHDRRGAMGHTLASFGDEADAKAFREAHGGELVGFDEIDLDLLGRLGRGELGGDVDQGMGDMSGHD</sequence>
<keyword evidence="1" id="KW-0732">Signal</keyword>
<dbReference type="Gene3D" id="3.30.70.2050">
    <property type="match status" value="1"/>
</dbReference>
<accession>A0A4R6ZVI9</accession>
<name>A0A4R6ZVI9_9GAMM</name>
<dbReference type="Gene3D" id="3.30.70.2060">
    <property type="match status" value="1"/>
</dbReference>
<proteinExistence type="predicted"/>
<dbReference type="RefSeq" id="WP_133634385.1">
    <property type="nucleotide sequence ID" value="NZ_SNZJ01000002.1"/>
</dbReference>
<feature type="signal peptide" evidence="1">
    <location>
        <begin position="1"/>
        <end position="17"/>
    </location>
</feature>
<feature type="chain" id="PRO_5020466177" evidence="1">
    <location>
        <begin position="18"/>
        <end position="183"/>
    </location>
</feature>